<keyword evidence="1" id="KW-0472">Membrane</keyword>
<dbReference type="Proteomes" id="UP000217103">
    <property type="component" value="Unassembled WGS sequence"/>
</dbReference>
<dbReference type="InterPro" id="IPR021385">
    <property type="entry name" value="DUF3017"/>
</dbReference>
<protein>
    <recommendedName>
        <fullName evidence="4">DUF3017 domain-containing protein</fullName>
    </recommendedName>
</protein>
<reference evidence="2 3" key="1">
    <citation type="submission" date="2016-10" db="EMBL/GenBank/DDBJ databases">
        <authorList>
            <person name="de Groot N.N."/>
        </authorList>
    </citation>
    <scope>NUCLEOTIDE SEQUENCE [LARGE SCALE GENOMIC DNA]</scope>
    <source>
        <strain evidence="2 3">DSM 43794</strain>
    </source>
</reference>
<evidence type="ECO:0000256" key="1">
    <source>
        <dbReference type="SAM" id="Phobius"/>
    </source>
</evidence>
<feature type="transmembrane region" description="Helical" evidence="1">
    <location>
        <begin position="7"/>
        <end position="25"/>
    </location>
</feature>
<sequence>MSERQGAGPYLIVLVGAACGLALVLSGATPVVGVPLMGAFFMLGALCRLILPDRRAGLLAVRNKTVDVITLGVIGAMLIFGGLILLVPREWIIG</sequence>
<dbReference type="EMBL" id="FNKK01000002">
    <property type="protein sequence ID" value="SDQ86043.1"/>
    <property type="molecule type" value="Genomic_DNA"/>
</dbReference>
<dbReference type="AlphaFoldDB" id="A0A1H1EBD9"/>
<gene>
    <name evidence="2" type="ORF">SAMN04489764_2401</name>
</gene>
<organism evidence="2 3">
    <name type="scientific">Thermostaphylospora chromogena</name>
    <dbReference type="NCBI Taxonomy" id="35622"/>
    <lineage>
        <taxon>Bacteria</taxon>
        <taxon>Bacillati</taxon>
        <taxon>Actinomycetota</taxon>
        <taxon>Actinomycetes</taxon>
        <taxon>Streptosporangiales</taxon>
        <taxon>Thermomonosporaceae</taxon>
        <taxon>Thermostaphylospora</taxon>
    </lineage>
</organism>
<evidence type="ECO:0000313" key="2">
    <source>
        <dbReference type="EMBL" id="SDQ86043.1"/>
    </source>
</evidence>
<feature type="transmembrane region" description="Helical" evidence="1">
    <location>
        <begin position="66"/>
        <end position="87"/>
    </location>
</feature>
<accession>A0A1H1EBD9</accession>
<dbReference type="STRING" id="35622.SAMN04489764_2401"/>
<evidence type="ECO:0008006" key="4">
    <source>
        <dbReference type="Google" id="ProtNLM"/>
    </source>
</evidence>
<keyword evidence="3" id="KW-1185">Reference proteome</keyword>
<dbReference type="PROSITE" id="PS51257">
    <property type="entry name" value="PROKAR_LIPOPROTEIN"/>
    <property type="match status" value="1"/>
</dbReference>
<evidence type="ECO:0000313" key="3">
    <source>
        <dbReference type="Proteomes" id="UP000217103"/>
    </source>
</evidence>
<dbReference type="RefSeq" id="WP_165634771.1">
    <property type="nucleotide sequence ID" value="NZ_FNKK01000002.1"/>
</dbReference>
<keyword evidence="1" id="KW-0812">Transmembrane</keyword>
<proteinExistence type="predicted"/>
<name>A0A1H1EBD9_9ACTN</name>
<feature type="transmembrane region" description="Helical" evidence="1">
    <location>
        <begin position="31"/>
        <end position="51"/>
    </location>
</feature>
<keyword evidence="1" id="KW-1133">Transmembrane helix</keyword>
<dbReference type="Pfam" id="PF11222">
    <property type="entry name" value="DUF3017"/>
    <property type="match status" value="1"/>
</dbReference>